<dbReference type="EMBL" id="KN824308">
    <property type="protein sequence ID" value="KIM26188.1"/>
    <property type="molecule type" value="Genomic_DNA"/>
</dbReference>
<protein>
    <submittedName>
        <fullName evidence="1">Uncharacterized protein</fullName>
    </submittedName>
</protein>
<dbReference type="Proteomes" id="UP000054097">
    <property type="component" value="Unassembled WGS sequence"/>
</dbReference>
<keyword evidence="2" id="KW-1185">Reference proteome</keyword>
<name>A0A0C2WIJ8_SERVB</name>
<dbReference type="HOGENOM" id="CLU_059437_0_0_1"/>
<reference evidence="2" key="2">
    <citation type="submission" date="2015-01" db="EMBL/GenBank/DDBJ databases">
        <title>Evolutionary Origins and Diversification of the Mycorrhizal Mutualists.</title>
        <authorList>
            <consortium name="DOE Joint Genome Institute"/>
            <consortium name="Mycorrhizal Genomics Consortium"/>
            <person name="Kohler A."/>
            <person name="Kuo A."/>
            <person name="Nagy L.G."/>
            <person name="Floudas D."/>
            <person name="Copeland A."/>
            <person name="Barry K.W."/>
            <person name="Cichocki N."/>
            <person name="Veneault-Fourrey C."/>
            <person name="LaButti K."/>
            <person name="Lindquist E.A."/>
            <person name="Lipzen A."/>
            <person name="Lundell T."/>
            <person name="Morin E."/>
            <person name="Murat C."/>
            <person name="Riley R."/>
            <person name="Ohm R."/>
            <person name="Sun H."/>
            <person name="Tunlid A."/>
            <person name="Henrissat B."/>
            <person name="Grigoriev I.V."/>
            <person name="Hibbett D.S."/>
            <person name="Martin F."/>
        </authorList>
    </citation>
    <scope>NUCLEOTIDE SEQUENCE [LARGE SCALE GENOMIC DNA]</scope>
    <source>
        <strain evidence="2">MAFF 305830</strain>
    </source>
</reference>
<evidence type="ECO:0000313" key="1">
    <source>
        <dbReference type="EMBL" id="KIM26188.1"/>
    </source>
</evidence>
<gene>
    <name evidence="1" type="ORF">M408DRAFT_330748</name>
</gene>
<evidence type="ECO:0000313" key="2">
    <source>
        <dbReference type="Proteomes" id="UP000054097"/>
    </source>
</evidence>
<accession>A0A0C2WIJ8</accession>
<proteinExistence type="predicted"/>
<reference evidence="1 2" key="1">
    <citation type="submission" date="2014-04" db="EMBL/GenBank/DDBJ databases">
        <authorList>
            <consortium name="DOE Joint Genome Institute"/>
            <person name="Kuo A."/>
            <person name="Zuccaro A."/>
            <person name="Kohler A."/>
            <person name="Nagy L.G."/>
            <person name="Floudas D."/>
            <person name="Copeland A."/>
            <person name="Barry K.W."/>
            <person name="Cichocki N."/>
            <person name="Veneault-Fourrey C."/>
            <person name="LaButti K."/>
            <person name="Lindquist E.A."/>
            <person name="Lipzen A."/>
            <person name="Lundell T."/>
            <person name="Morin E."/>
            <person name="Murat C."/>
            <person name="Sun H."/>
            <person name="Tunlid A."/>
            <person name="Henrissat B."/>
            <person name="Grigoriev I.V."/>
            <person name="Hibbett D.S."/>
            <person name="Martin F."/>
            <person name="Nordberg H.P."/>
            <person name="Cantor M.N."/>
            <person name="Hua S.X."/>
        </authorList>
    </citation>
    <scope>NUCLEOTIDE SEQUENCE [LARGE SCALE GENOMIC DNA]</scope>
    <source>
        <strain evidence="1 2">MAFF 305830</strain>
    </source>
</reference>
<organism evidence="1 2">
    <name type="scientific">Serendipita vermifera MAFF 305830</name>
    <dbReference type="NCBI Taxonomy" id="933852"/>
    <lineage>
        <taxon>Eukaryota</taxon>
        <taxon>Fungi</taxon>
        <taxon>Dikarya</taxon>
        <taxon>Basidiomycota</taxon>
        <taxon>Agaricomycotina</taxon>
        <taxon>Agaricomycetes</taxon>
        <taxon>Sebacinales</taxon>
        <taxon>Serendipitaceae</taxon>
        <taxon>Serendipita</taxon>
    </lineage>
</organism>
<dbReference type="AlphaFoldDB" id="A0A0C2WIJ8"/>
<sequence length="381" mass="42812">MGVQAMVKSAIVSMERVNATNVAALEKWSKRATRIAKELVRTGDSSRERELQIGVQNVARLFIEASGTPADNIFTRLEPNVQKRREEILIDGEKLLDSFQPPSTGRLDAVHAAMKEDAEDLASSLEGLSTIGDMAVLEINERVATEDPTYYSVDSLHQLMSSSGILPVGVGGFICFRMVDEMTAEPKILLEVSDMNTASEFDRYEVSFDDTFSDLVDFYTQFDNTAPIPDFWGRRVDPTRNKATESGVWWEWQMPKKRIADAIMENRQPRLHVSKRSTGKQREGKEKGEFELRSVFEEGEYIVALVGSEGKERGAPVCIPRRERQPAAAYIQEAIFPNHTVSKVLHMEDGSDISEVIFDNRNFDHKTNPLYVELGAELDDG</sequence>